<dbReference type="Proteomes" id="UP000193689">
    <property type="component" value="Unassembled WGS sequence"/>
</dbReference>
<proteinExistence type="predicted"/>
<evidence type="ECO:0000313" key="2">
    <source>
        <dbReference type="Proteomes" id="UP000193689"/>
    </source>
</evidence>
<dbReference type="RefSeq" id="XP_040720214.1">
    <property type="nucleotide sequence ID" value="XM_040853314.1"/>
</dbReference>
<protein>
    <submittedName>
        <fullName evidence="1">Uncharacterized protein</fullName>
    </submittedName>
</protein>
<dbReference type="GeneID" id="63769526"/>
<dbReference type="STRING" id="1141098.A0A1Y2EG33"/>
<dbReference type="AlphaFoldDB" id="A0A1Y2EG33"/>
<dbReference type="EMBL" id="MCFJ01000002">
    <property type="protein sequence ID" value="ORY70264.1"/>
    <property type="molecule type" value="Genomic_DNA"/>
</dbReference>
<dbReference type="PANTHER" id="PTHR47098:SF2">
    <property type="entry name" value="PROTEIN MAK32"/>
    <property type="match status" value="1"/>
</dbReference>
<dbReference type="SUPFAM" id="SSF53613">
    <property type="entry name" value="Ribokinase-like"/>
    <property type="match status" value="1"/>
</dbReference>
<dbReference type="PANTHER" id="PTHR47098">
    <property type="entry name" value="PROTEIN MAK32"/>
    <property type="match status" value="1"/>
</dbReference>
<dbReference type="InterPro" id="IPR029056">
    <property type="entry name" value="Ribokinase-like"/>
</dbReference>
<organism evidence="1 2">
    <name type="scientific">Pseudomassariella vexata</name>
    <dbReference type="NCBI Taxonomy" id="1141098"/>
    <lineage>
        <taxon>Eukaryota</taxon>
        <taxon>Fungi</taxon>
        <taxon>Dikarya</taxon>
        <taxon>Ascomycota</taxon>
        <taxon>Pezizomycotina</taxon>
        <taxon>Sordariomycetes</taxon>
        <taxon>Xylariomycetidae</taxon>
        <taxon>Amphisphaeriales</taxon>
        <taxon>Pseudomassariaceae</taxon>
        <taxon>Pseudomassariella</taxon>
    </lineage>
</organism>
<reference evidence="1 2" key="1">
    <citation type="submission" date="2016-07" db="EMBL/GenBank/DDBJ databases">
        <title>Pervasive Adenine N6-methylation of Active Genes in Fungi.</title>
        <authorList>
            <consortium name="DOE Joint Genome Institute"/>
            <person name="Mondo S.J."/>
            <person name="Dannebaum R.O."/>
            <person name="Kuo R.C."/>
            <person name="Labutti K."/>
            <person name="Haridas S."/>
            <person name="Kuo A."/>
            <person name="Salamov A."/>
            <person name="Ahrendt S.R."/>
            <person name="Lipzen A."/>
            <person name="Sullivan W."/>
            <person name="Andreopoulos W.B."/>
            <person name="Clum A."/>
            <person name="Lindquist E."/>
            <person name="Daum C."/>
            <person name="Ramamoorthy G.K."/>
            <person name="Gryganskyi A."/>
            <person name="Culley D."/>
            <person name="Magnuson J.K."/>
            <person name="James T.Y."/>
            <person name="O'Malley M.A."/>
            <person name="Stajich J.E."/>
            <person name="Spatafora J.W."/>
            <person name="Visel A."/>
            <person name="Grigoriev I.V."/>
        </authorList>
    </citation>
    <scope>NUCLEOTIDE SEQUENCE [LARGE SCALE GENOMIC DNA]</scope>
    <source>
        <strain evidence="1 2">CBS 129021</strain>
    </source>
</reference>
<comment type="caution">
    <text evidence="1">The sequence shown here is derived from an EMBL/GenBank/DDBJ whole genome shotgun (WGS) entry which is preliminary data.</text>
</comment>
<sequence length="112" mass="12237">METCSLCIKARISPAHLRACKLLDVVSPNHLELASLGGPAGSMSTNYRRQASETFVYQFLDTGMGPNGEGTIVVRCGEHGCFIISRTYAARWFPAFHAYSPDRAVDVIGTDR</sequence>
<accession>A0A1Y2EG33</accession>
<name>A0A1Y2EG33_9PEZI</name>
<dbReference type="InParanoid" id="A0A1Y2EG33"/>
<gene>
    <name evidence="1" type="ORF">BCR38DRAFT_103305</name>
</gene>
<keyword evidence="2" id="KW-1185">Reference proteome</keyword>
<evidence type="ECO:0000313" key="1">
    <source>
        <dbReference type="EMBL" id="ORY70264.1"/>
    </source>
</evidence>
<dbReference type="Gene3D" id="3.40.1190.20">
    <property type="match status" value="1"/>
</dbReference>
<dbReference type="OrthoDB" id="497927at2759"/>